<dbReference type="PANTHER" id="PTHR13696:SF52">
    <property type="entry name" value="PARA FAMILY PROTEIN CT_582"/>
    <property type="match status" value="1"/>
</dbReference>
<dbReference type="InterPro" id="IPR025669">
    <property type="entry name" value="AAA_dom"/>
</dbReference>
<dbReference type="InterPro" id="IPR050678">
    <property type="entry name" value="DNA_Partitioning_ATPase"/>
</dbReference>
<dbReference type="Gene3D" id="3.40.50.300">
    <property type="entry name" value="P-loop containing nucleotide triphosphate hydrolases"/>
    <property type="match status" value="1"/>
</dbReference>
<keyword evidence="2" id="KW-0614">Plasmid</keyword>
<dbReference type="CDD" id="cd02042">
    <property type="entry name" value="ParAB_family"/>
    <property type="match status" value="1"/>
</dbReference>
<feature type="domain" description="AAA" evidence="1">
    <location>
        <begin position="1"/>
        <end position="182"/>
    </location>
</feature>
<dbReference type="PANTHER" id="PTHR13696">
    <property type="entry name" value="P-LOOP CONTAINING NUCLEOSIDE TRIPHOSPHATE HYDROLASE"/>
    <property type="match status" value="1"/>
</dbReference>
<dbReference type="Pfam" id="PF13614">
    <property type="entry name" value="AAA_31"/>
    <property type="match status" value="1"/>
</dbReference>
<dbReference type="Proteomes" id="UP000010798">
    <property type="component" value="Plasmid pSINAC02"/>
</dbReference>
<protein>
    <submittedName>
        <fullName evidence="2">ATPase involved in chromosome partitioning</fullName>
    </submittedName>
</protein>
<evidence type="ECO:0000313" key="3">
    <source>
        <dbReference type="Proteomes" id="UP000010798"/>
    </source>
</evidence>
<organism evidence="2 3">
    <name type="scientific">Singulisphaera acidiphila (strain ATCC BAA-1392 / DSM 18658 / VKM B-2454 / MOB10)</name>
    <dbReference type="NCBI Taxonomy" id="886293"/>
    <lineage>
        <taxon>Bacteria</taxon>
        <taxon>Pseudomonadati</taxon>
        <taxon>Planctomycetota</taxon>
        <taxon>Planctomycetia</taxon>
        <taxon>Isosphaerales</taxon>
        <taxon>Isosphaeraceae</taxon>
        <taxon>Singulisphaera</taxon>
    </lineage>
</organism>
<dbReference type="HOGENOM" id="CLU_037612_1_4_0"/>
<sequence>MAVITLLNQKGGVGKTSTCHHLAGTLAQMGRRVLLLDNDPQSSLSQGLWGPTTTRALDPSETLASVYSGDVFPEQVIRPSGITGIDLVAGSRAVNDWNLPRPYEAPYEAQNCLREFLEPIRDGYDFVLIDCPPNLCLCSWASLIASDSLVVPLQAEDYGAQGIMDVQDSVGMVTAGPNPSLRLLGYLITMFNARKTIHQMYAKQLRELYGDDVFTAVIPHAADYPEAIAYRKPVAMYKPRSAAAKAIKALAEEVESRLVVHGATQEEAA</sequence>
<reference evidence="2 3" key="1">
    <citation type="submission" date="2012-02" db="EMBL/GenBank/DDBJ databases">
        <title>Complete sequence of plasmid 2 of Singulisphaera acidiphila DSM 18658.</title>
        <authorList>
            <consortium name="US DOE Joint Genome Institute (JGI-PGF)"/>
            <person name="Lucas S."/>
            <person name="Copeland A."/>
            <person name="Lapidus A."/>
            <person name="Glavina del Rio T."/>
            <person name="Dalin E."/>
            <person name="Tice H."/>
            <person name="Bruce D."/>
            <person name="Goodwin L."/>
            <person name="Pitluck S."/>
            <person name="Peters L."/>
            <person name="Ovchinnikova G."/>
            <person name="Chertkov O."/>
            <person name="Kyrpides N."/>
            <person name="Mavromatis K."/>
            <person name="Ivanova N."/>
            <person name="Brettin T."/>
            <person name="Detter J.C."/>
            <person name="Han C."/>
            <person name="Larimer F."/>
            <person name="Land M."/>
            <person name="Hauser L."/>
            <person name="Markowitz V."/>
            <person name="Cheng J.-F."/>
            <person name="Hugenholtz P."/>
            <person name="Woyke T."/>
            <person name="Wu D."/>
            <person name="Tindall B."/>
            <person name="Pomrenke H."/>
            <person name="Brambilla E."/>
            <person name="Klenk H.-P."/>
            <person name="Eisen J.A."/>
        </authorList>
    </citation>
    <scope>NUCLEOTIDE SEQUENCE [LARGE SCALE GENOMIC DNA]</scope>
    <source>
        <strain evidence="3">ATCC BAA-1392 / DSM 18658 / VKM B-2454 / MOB10</strain>
        <plasmid evidence="2 3">pSINAC02</plasmid>
    </source>
</reference>
<dbReference type="InterPro" id="IPR027417">
    <property type="entry name" value="P-loop_NTPase"/>
</dbReference>
<dbReference type="SUPFAM" id="SSF52540">
    <property type="entry name" value="P-loop containing nucleoside triphosphate hydrolases"/>
    <property type="match status" value="1"/>
</dbReference>
<evidence type="ECO:0000259" key="1">
    <source>
        <dbReference type="Pfam" id="PF13614"/>
    </source>
</evidence>
<gene>
    <name evidence="2" type="ordered locus">Sinac_7618</name>
</gene>
<name>L0DQE4_SINAD</name>
<proteinExistence type="predicted"/>
<keyword evidence="3" id="KW-1185">Reference proteome</keyword>
<evidence type="ECO:0000313" key="2">
    <source>
        <dbReference type="EMBL" id="AGA31649.1"/>
    </source>
</evidence>
<dbReference type="AlphaFoldDB" id="L0DQE4"/>
<dbReference type="EMBL" id="CP003366">
    <property type="protein sequence ID" value="AGA31649.1"/>
    <property type="molecule type" value="Genomic_DNA"/>
</dbReference>
<dbReference type="OrthoDB" id="273969at2"/>
<accession>L0DQE4</accession>
<dbReference type="RefSeq" id="WP_015250710.1">
    <property type="nucleotide sequence ID" value="NC_019894.1"/>
</dbReference>
<dbReference type="KEGG" id="saci:Sinac_7618"/>
<geneLocation type="plasmid" evidence="2 3">
    <name>pSINAC02</name>
</geneLocation>